<reference evidence="7 8" key="1">
    <citation type="submission" date="2017-05" db="EMBL/GenBank/DDBJ databases">
        <authorList>
            <person name="Varghese N."/>
            <person name="Submissions S."/>
        </authorList>
    </citation>
    <scope>NUCLEOTIDE SEQUENCE [LARGE SCALE GENOMIC DNA]</scope>
    <source>
        <strain evidence="7 8">DSM 27040</strain>
    </source>
</reference>
<evidence type="ECO:0000256" key="3">
    <source>
        <dbReference type="ARBA" id="ARBA00023237"/>
    </source>
</evidence>
<accession>A0A521CJ81</accession>
<evidence type="ECO:0000313" key="8">
    <source>
        <dbReference type="Proteomes" id="UP000319040"/>
    </source>
</evidence>
<proteinExistence type="predicted"/>
<dbReference type="PANTHER" id="PTHR40980">
    <property type="entry name" value="PLUG DOMAIN-CONTAINING PROTEIN"/>
    <property type="match status" value="1"/>
</dbReference>
<feature type="signal peptide" evidence="4">
    <location>
        <begin position="1"/>
        <end position="24"/>
    </location>
</feature>
<evidence type="ECO:0000313" key="7">
    <source>
        <dbReference type="EMBL" id="SMO59506.1"/>
    </source>
</evidence>
<dbReference type="Gene3D" id="2.60.40.1120">
    <property type="entry name" value="Carboxypeptidase-like, regulatory domain"/>
    <property type="match status" value="1"/>
</dbReference>
<dbReference type="GO" id="GO:0009279">
    <property type="term" value="C:cell outer membrane"/>
    <property type="evidence" value="ECO:0007669"/>
    <property type="project" value="UniProtKB-SubCell"/>
</dbReference>
<dbReference type="InterPro" id="IPR008969">
    <property type="entry name" value="CarboxyPept-like_regulatory"/>
</dbReference>
<dbReference type="Gene3D" id="2.170.130.10">
    <property type="entry name" value="TonB-dependent receptor, plug domain"/>
    <property type="match status" value="1"/>
</dbReference>
<dbReference type="RefSeq" id="WP_185957491.1">
    <property type="nucleotide sequence ID" value="NZ_FXTB01000003.1"/>
</dbReference>
<dbReference type="InterPro" id="IPR041700">
    <property type="entry name" value="OMP_b-brl_3"/>
</dbReference>
<gene>
    <name evidence="7" type="ORF">SAMN06265379_103203</name>
</gene>
<dbReference type="InterPro" id="IPR036942">
    <property type="entry name" value="Beta-barrel_TonB_sf"/>
</dbReference>
<keyword evidence="2" id="KW-0472">Membrane</keyword>
<evidence type="ECO:0000256" key="4">
    <source>
        <dbReference type="SAM" id="SignalP"/>
    </source>
</evidence>
<name>A0A521CJ81_SACCC</name>
<dbReference type="Pfam" id="PF07715">
    <property type="entry name" value="Plug"/>
    <property type="match status" value="1"/>
</dbReference>
<organism evidence="7 8">
    <name type="scientific">Saccharicrinis carchari</name>
    <dbReference type="NCBI Taxonomy" id="1168039"/>
    <lineage>
        <taxon>Bacteria</taxon>
        <taxon>Pseudomonadati</taxon>
        <taxon>Bacteroidota</taxon>
        <taxon>Bacteroidia</taxon>
        <taxon>Marinilabiliales</taxon>
        <taxon>Marinilabiliaceae</taxon>
        <taxon>Saccharicrinis</taxon>
    </lineage>
</organism>
<sequence>MNATKKKWGLICWALLMVFGPALANPTNEISEKGVLKGHVYDSKTGQAVEYATIAVYKSRDNSLVTGEISDADGAFAIKGLEAGEFYVTISFLGYDAVRYDKITVEPGRDVVNLGDIMLDGSSRSLDEVEVVADRQSIEFKIDKKVVSVGEQMTSASLSAVEVLENVPSIRVDIEGNVSLRGSTGFTVLIDGKPTVLDPSDALRQTPASTIENIEIITNPSAKYQPDGTGGIINIISKKNRMQGIQGLVNVKGGSFSQYGGDILLNWRQKNTNFYVGGDYNNRPFPGESFSERRTVNNGITTTKISEGENERSFNGGSFRAGFDWDITEKDFFSIGIRTGKYNMDSESDLYYTTRQTPGNTILSEFNRSDAYRGGSYYSLTGNYQRKFAQEGHELSAQLNYRSREGEEWSENRLYSENKNQINSGTRTTEDGPSARWEMRLDYTKPIGEKDRFEAGFQGRSSESDDITTLSVYDQTIGEMLLQEDKSNEINYSRNIYALYSTYNGQLGDFGYQLGLRGEYTLRDILNIAGDEKYTLDRWDYFPTLHLSYQLPKDHQLMASYSRRIDRPRGYYLEPFITWQDMYNVRQGNPNMDPEYIDAMELGYLKKWELAQLSLEGYYRVTHNKVERIQSVYEEGILLTAFANVGTDYSFGLDATYSVPLFKWWEVNLMGNMYDYRVEGSLNEKSFERSSFNWSSRLNSTFRVMKTVQLQLDGNYNSPTVTSQGETEGYYTMNGALRMDFLDRKLSAVVQVRDIFATARRVSETQDADFYNYQKWERKAPLVSFTLSYRINNFMPKRNNRGNGEDMGDEEF</sequence>
<dbReference type="InterPro" id="IPR037066">
    <property type="entry name" value="Plug_dom_sf"/>
</dbReference>
<protein>
    <submittedName>
        <fullName evidence="7">Outer membrane receptor proteins, mostly Fe transport</fullName>
    </submittedName>
</protein>
<dbReference type="SUPFAM" id="SSF49464">
    <property type="entry name" value="Carboxypeptidase regulatory domain-like"/>
    <property type="match status" value="1"/>
</dbReference>
<dbReference type="SUPFAM" id="SSF56935">
    <property type="entry name" value="Porins"/>
    <property type="match status" value="1"/>
</dbReference>
<keyword evidence="3" id="KW-0998">Cell outer membrane</keyword>
<evidence type="ECO:0000256" key="1">
    <source>
        <dbReference type="ARBA" id="ARBA00004442"/>
    </source>
</evidence>
<evidence type="ECO:0000259" key="5">
    <source>
        <dbReference type="Pfam" id="PF07715"/>
    </source>
</evidence>
<keyword evidence="8" id="KW-1185">Reference proteome</keyword>
<dbReference type="InterPro" id="IPR012910">
    <property type="entry name" value="Plug_dom"/>
</dbReference>
<dbReference type="PANTHER" id="PTHR40980:SF4">
    <property type="entry name" value="TONB-DEPENDENT RECEPTOR-LIKE BETA-BARREL DOMAIN-CONTAINING PROTEIN"/>
    <property type="match status" value="1"/>
</dbReference>
<dbReference type="Pfam" id="PF13620">
    <property type="entry name" value="CarboxypepD_reg"/>
    <property type="match status" value="1"/>
</dbReference>
<dbReference type="Proteomes" id="UP000319040">
    <property type="component" value="Unassembled WGS sequence"/>
</dbReference>
<comment type="subcellular location">
    <subcellularLocation>
        <location evidence="1">Cell outer membrane</location>
    </subcellularLocation>
</comment>
<feature type="chain" id="PRO_5022135352" evidence="4">
    <location>
        <begin position="25"/>
        <end position="812"/>
    </location>
</feature>
<feature type="domain" description="Outer membrane protein beta-barrel" evidence="6">
    <location>
        <begin position="386"/>
        <end position="789"/>
    </location>
</feature>
<dbReference type="AlphaFoldDB" id="A0A521CJ81"/>
<dbReference type="Gene3D" id="2.40.170.20">
    <property type="entry name" value="TonB-dependent receptor, beta-barrel domain"/>
    <property type="match status" value="1"/>
</dbReference>
<dbReference type="EMBL" id="FXTB01000003">
    <property type="protein sequence ID" value="SMO59506.1"/>
    <property type="molecule type" value="Genomic_DNA"/>
</dbReference>
<dbReference type="Pfam" id="PF14905">
    <property type="entry name" value="OMP_b-brl_3"/>
    <property type="match status" value="1"/>
</dbReference>
<evidence type="ECO:0000259" key="6">
    <source>
        <dbReference type="Pfam" id="PF14905"/>
    </source>
</evidence>
<feature type="domain" description="TonB-dependent receptor plug" evidence="5">
    <location>
        <begin position="156"/>
        <end position="232"/>
    </location>
</feature>
<keyword evidence="7" id="KW-0675">Receptor</keyword>
<keyword evidence="4" id="KW-0732">Signal</keyword>
<evidence type="ECO:0000256" key="2">
    <source>
        <dbReference type="ARBA" id="ARBA00023136"/>
    </source>
</evidence>